<keyword evidence="1" id="KW-0732">Signal</keyword>
<evidence type="ECO:0008006" key="5">
    <source>
        <dbReference type="Google" id="ProtNLM"/>
    </source>
</evidence>
<accession>A0AA49Q7P7</accession>
<proteinExistence type="predicted"/>
<evidence type="ECO:0000313" key="3">
    <source>
        <dbReference type="EMBL" id="WKW14939.1"/>
    </source>
</evidence>
<organism evidence="2">
    <name type="scientific">Pseudogemmatithrix spongiicola</name>
    <dbReference type="NCBI Taxonomy" id="3062599"/>
    <lineage>
        <taxon>Bacteria</taxon>
        <taxon>Pseudomonadati</taxon>
        <taxon>Gemmatimonadota</taxon>
        <taxon>Gemmatimonadia</taxon>
        <taxon>Gemmatimonadales</taxon>
        <taxon>Gemmatimonadaceae</taxon>
        <taxon>Pseudogemmatithrix</taxon>
    </lineage>
</organism>
<dbReference type="Proteomes" id="UP001229955">
    <property type="component" value="Chromosome"/>
</dbReference>
<evidence type="ECO:0000256" key="1">
    <source>
        <dbReference type="SAM" id="SignalP"/>
    </source>
</evidence>
<dbReference type="EMBL" id="CP130613">
    <property type="protein sequence ID" value="WKW14939.1"/>
    <property type="molecule type" value="Genomic_DNA"/>
</dbReference>
<accession>A0AA49Q599</accession>
<sequence length="377" mass="39314">MMTRLVQILALSALVGAASRAGAQGSIGAQGLGYPVGGLSGAAAALGGANAELDPNSSVNPAAITRANRFSIMLRFEPEMRETTVGSQRAYANLVRFPGFQATGGYGRWVGAIGISPMLDRTWRNQISDTLVVSGVPTESQLQVSSDGAMNDARVALGYVISPRVQVGAAVHAVVGENRTFFQRVFPDTSGVQGISQTNSFGFAGSAYSVGVVAEVLTDLVLSASTKFGGDLTMELEGSELTTAKVPSRTGVGLAYFGIRGITAHVRADQVRWTDLEGLSGSASAVFDGTELAAGLEALGPTLFGANMLLRAGLRDRTLPFGVNGEQVRENGFAFGLGLPLARGRTQIDLGAQRLRRSSPGAQENSWFLSLGFGIRP</sequence>
<feature type="signal peptide" evidence="1">
    <location>
        <begin position="1"/>
        <end position="23"/>
    </location>
</feature>
<feature type="chain" id="PRO_5041282006" description="PorV/PorQ family protein" evidence="1">
    <location>
        <begin position="24"/>
        <end position="377"/>
    </location>
</feature>
<keyword evidence="4" id="KW-1185">Reference proteome</keyword>
<dbReference type="AlphaFoldDB" id="A0AA49Q599"/>
<dbReference type="KEGG" id="pspc:Strain318_001302"/>
<dbReference type="Gene3D" id="2.40.160.60">
    <property type="entry name" value="Outer membrane protein transport protein (OMPP1/FadL/TodX)"/>
    <property type="match status" value="1"/>
</dbReference>
<dbReference type="RefSeq" id="WP_367887708.1">
    <property type="nucleotide sequence ID" value="NZ_CP130612.1"/>
</dbReference>
<name>A0AA49Q599_9BACT</name>
<reference evidence="2" key="1">
    <citation type="submission" date="2023-07" db="EMBL/GenBank/DDBJ databases">
        <authorList>
            <person name="Haufschild T."/>
            <person name="Kallscheuer N."/>
            <person name="Hammer J."/>
            <person name="Kohn T."/>
            <person name="Kabuu M."/>
            <person name="Jogler M."/>
            <person name="Wohfarth N."/>
            <person name="Heuer A."/>
            <person name="Rohde M."/>
            <person name="van Teeseling M.C.F."/>
            <person name="Jogler C."/>
        </authorList>
    </citation>
    <scope>NUCLEOTIDE SEQUENCE</scope>
    <source>
        <strain evidence="2">Strain 138</strain>
        <strain evidence="3">Strain 318</strain>
    </source>
</reference>
<dbReference type="EMBL" id="CP130612">
    <property type="protein sequence ID" value="WKW12030.1"/>
    <property type="molecule type" value="Genomic_DNA"/>
</dbReference>
<protein>
    <recommendedName>
        <fullName evidence="5">PorV/PorQ family protein</fullName>
    </recommendedName>
</protein>
<evidence type="ECO:0000313" key="4">
    <source>
        <dbReference type="Proteomes" id="UP001229955"/>
    </source>
</evidence>
<gene>
    <name evidence="2" type="ORF">Strain138_001302</name>
    <name evidence="3" type="ORF">Strain318_001302</name>
</gene>
<evidence type="ECO:0000313" key="2">
    <source>
        <dbReference type="EMBL" id="WKW12030.1"/>
    </source>
</evidence>